<evidence type="ECO:0000256" key="3">
    <source>
        <dbReference type="ARBA" id="ARBA00022692"/>
    </source>
</evidence>
<feature type="transmembrane region" description="Helical" evidence="6">
    <location>
        <begin position="268"/>
        <end position="290"/>
    </location>
</feature>
<keyword evidence="2" id="KW-1003">Cell membrane</keyword>
<dbReference type="PANTHER" id="PTHR32196">
    <property type="entry name" value="ABC TRANSPORTER PERMEASE PROTEIN YPHD-RELATED-RELATED"/>
    <property type="match status" value="1"/>
</dbReference>
<accession>A0A3S1AHC3</accession>
<keyword evidence="8" id="KW-1185">Reference proteome</keyword>
<proteinExistence type="predicted"/>
<evidence type="ECO:0000313" key="7">
    <source>
        <dbReference type="EMBL" id="RUT00449.1"/>
    </source>
</evidence>
<keyword evidence="3 6" id="KW-0812">Transmembrane</keyword>
<protein>
    <submittedName>
        <fullName evidence="7">Sugar ABC transporter permease</fullName>
    </submittedName>
</protein>
<feature type="transmembrane region" description="Helical" evidence="6">
    <location>
        <begin position="48"/>
        <end position="65"/>
    </location>
</feature>
<dbReference type="AlphaFoldDB" id="A0A3S1AHC3"/>
<evidence type="ECO:0000256" key="1">
    <source>
        <dbReference type="ARBA" id="ARBA00004651"/>
    </source>
</evidence>
<dbReference type="Pfam" id="PF02653">
    <property type="entry name" value="BPD_transp_2"/>
    <property type="match status" value="1"/>
</dbReference>
<feature type="transmembrane region" description="Helical" evidence="6">
    <location>
        <begin position="160"/>
        <end position="182"/>
    </location>
</feature>
<name>A0A3S1AHC3_9CYAN</name>
<dbReference type="GO" id="GO:0005886">
    <property type="term" value="C:plasma membrane"/>
    <property type="evidence" value="ECO:0007669"/>
    <property type="project" value="UniProtKB-SubCell"/>
</dbReference>
<evidence type="ECO:0000256" key="4">
    <source>
        <dbReference type="ARBA" id="ARBA00022989"/>
    </source>
</evidence>
<comment type="caution">
    <text evidence="7">The sequence shown here is derived from an EMBL/GenBank/DDBJ whole genome shotgun (WGS) entry which is preliminary data.</text>
</comment>
<dbReference type="InterPro" id="IPR001851">
    <property type="entry name" value="ABC_transp_permease"/>
</dbReference>
<feature type="transmembrane region" description="Helical" evidence="6">
    <location>
        <begin position="72"/>
        <end position="89"/>
    </location>
</feature>
<keyword evidence="5 6" id="KW-0472">Membrane</keyword>
<feature type="transmembrane region" description="Helical" evidence="6">
    <location>
        <begin position="95"/>
        <end position="115"/>
    </location>
</feature>
<evidence type="ECO:0000313" key="8">
    <source>
        <dbReference type="Proteomes" id="UP000271624"/>
    </source>
</evidence>
<feature type="transmembrane region" description="Helical" evidence="6">
    <location>
        <begin position="122"/>
        <end position="140"/>
    </location>
</feature>
<evidence type="ECO:0000256" key="5">
    <source>
        <dbReference type="ARBA" id="ARBA00023136"/>
    </source>
</evidence>
<reference evidence="7" key="2">
    <citation type="journal article" date="2019" name="Genome Biol. Evol.">
        <title>Day and night: Metabolic profiles and evolutionary relationships of six axenic non-marine cyanobacteria.</title>
        <authorList>
            <person name="Will S.E."/>
            <person name="Henke P."/>
            <person name="Boedeker C."/>
            <person name="Huang S."/>
            <person name="Brinkmann H."/>
            <person name="Rohde M."/>
            <person name="Jarek M."/>
            <person name="Friedl T."/>
            <person name="Seufert S."/>
            <person name="Schumacher M."/>
            <person name="Overmann J."/>
            <person name="Neumann-Schaal M."/>
            <person name="Petersen J."/>
        </authorList>
    </citation>
    <scope>NUCLEOTIDE SEQUENCE [LARGE SCALE GENOMIC DNA]</scope>
    <source>
        <strain evidence="7">PCC 7102</strain>
    </source>
</reference>
<dbReference type="OrthoDB" id="9813906at2"/>
<comment type="subcellular location">
    <subcellularLocation>
        <location evidence="1">Cell membrane</location>
        <topology evidence="1">Multi-pass membrane protein</topology>
    </subcellularLocation>
</comment>
<evidence type="ECO:0000256" key="6">
    <source>
        <dbReference type="SAM" id="Phobius"/>
    </source>
</evidence>
<dbReference type="EMBL" id="RSCL01000024">
    <property type="protein sequence ID" value="RUT00449.1"/>
    <property type="molecule type" value="Genomic_DNA"/>
</dbReference>
<gene>
    <name evidence="7" type="ORF">DSM106972_075770</name>
</gene>
<sequence length="324" mass="34254">MKIKKRAPSWRTLWNPNNGAPAALLILYVANAIFTPRFATVSNTLNMLLQVSTTMIIAVGMTFVIASRGIDLTVGSTMALVSVIVALLINHGIFIAIPVALAGALLIGFLNGFLISRLSLEPLIATLAALIMWRGIAQVIGDGQLVPFANPTFEAIGKGYLGAIPVQVVIALIVIAAAIFCIRFTLFGHHIVAVGGNEAAARLAGIRAFRVKYIVYIISALLAGLAGLIETARLSMGDPSKIGVNAEFDAIAAVVVGGTPFSGGRANVLGTVVGALIMQVISTSFNMLLIPFTWSFPAAHHAENIIFLDIAKYTIIYVKFGTQQ</sequence>
<dbReference type="RefSeq" id="WP_127085657.1">
    <property type="nucleotide sequence ID" value="NZ_RSCL01000024.1"/>
</dbReference>
<dbReference type="GO" id="GO:0022857">
    <property type="term" value="F:transmembrane transporter activity"/>
    <property type="evidence" value="ECO:0007669"/>
    <property type="project" value="InterPro"/>
</dbReference>
<organism evidence="7 8">
    <name type="scientific">Dulcicalothrix desertica PCC 7102</name>
    <dbReference type="NCBI Taxonomy" id="232991"/>
    <lineage>
        <taxon>Bacteria</taxon>
        <taxon>Bacillati</taxon>
        <taxon>Cyanobacteriota</taxon>
        <taxon>Cyanophyceae</taxon>
        <taxon>Nostocales</taxon>
        <taxon>Calotrichaceae</taxon>
        <taxon>Dulcicalothrix</taxon>
    </lineage>
</organism>
<evidence type="ECO:0000256" key="2">
    <source>
        <dbReference type="ARBA" id="ARBA00022475"/>
    </source>
</evidence>
<dbReference type="CDD" id="cd06579">
    <property type="entry name" value="TM_PBP1_transp_AraH_like"/>
    <property type="match status" value="1"/>
</dbReference>
<reference evidence="7" key="1">
    <citation type="submission" date="2018-12" db="EMBL/GenBank/DDBJ databases">
        <authorList>
            <person name="Will S."/>
            <person name="Neumann-Schaal M."/>
            <person name="Henke P."/>
        </authorList>
    </citation>
    <scope>NUCLEOTIDE SEQUENCE</scope>
    <source>
        <strain evidence="7">PCC 7102</strain>
    </source>
</reference>
<dbReference type="Proteomes" id="UP000271624">
    <property type="component" value="Unassembled WGS sequence"/>
</dbReference>
<keyword evidence="4 6" id="KW-1133">Transmembrane helix</keyword>
<feature type="transmembrane region" description="Helical" evidence="6">
    <location>
        <begin position="211"/>
        <end position="229"/>
    </location>
</feature>